<dbReference type="Gene3D" id="3.40.50.300">
    <property type="entry name" value="P-loop containing nucleotide triphosphate hydrolases"/>
    <property type="match status" value="1"/>
</dbReference>
<evidence type="ECO:0000256" key="13">
    <source>
        <dbReference type="ARBA" id="ARBA00030243"/>
    </source>
</evidence>
<evidence type="ECO:0000256" key="11">
    <source>
        <dbReference type="ARBA" id="ARBA00023212"/>
    </source>
</evidence>
<keyword evidence="10" id="KW-0547">Nucleotide-binding</keyword>
<gene>
    <name evidence="14" type="ORF">PTSG_00230</name>
</gene>
<evidence type="ECO:0000256" key="7">
    <source>
        <dbReference type="ARBA" id="ARBA00022794"/>
    </source>
</evidence>
<dbReference type="InterPro" id="IPR039677">
    <property type="entry name" value="RSG1"/>
</dbReference>
<dbReference type="SUPFAM" id="SSF52540">
    <property type="entry name" value="P-loop containing nucleoside triphosphate hydrolases"/>
    <property type="match status" value="1"/>
</dbReference>
<keyword evidence="6" id="KW-0963">Cytoplasm</keyword>
<dbReference type="GO" id="GO:0030030">
    <property type="term" value="P:cell projection organization"/>
    <property type="evidence" value="ECO:0007669"/>
    <property type="project" value="UniProtKB-KW"/>
</dbReference>
<proteinExistence type="inferred from homology"/>
<dbReference type="GO" id="GO:0005525">
    <property type="term" value="F:GTP binding"/>
    <property type="evidence" value="ECO:0007669"/>
    <property type="project" value="UniProtKB-KW"/>
</dbReference>
<reference evidence="14" key="1">
    <citation type="submission" date="2009-08" db="EMBL/GenBank/DDBJ databases">
        <title>Annotation of Salpingoeca rosetta.</title>
        <authorList>
            <consortium name="The Broad Institute Genome Sequencing Platform"/>
            <person name="Russ C."/>
            <person name="Cuomo C."/>
            <person name="Burger G."/>
            <person name="Gray M.W."/>
            <person name="Holland P.W.H."/>
            <person name="King N."/>
            <person name="Lang F.B.F."/>
            <person name="Roger A.J."/>
            <person name="Ruiz-Trillo I."/>
            <person name="Young S.K."/>
            <person name="Zeng Q."/>
            <person name="Gargeya S."/>
            <person name="Alvarado L."/>
            <person name="Berlin A."/>
            <person name="Chapman S.B."/>
            <person name="Chen Z."/>
            <person name="Freedman E."/>
            <person name="Gellesch M."/>
            <person name="Goldberg J."/>
            <person name="Griggs A."/>
            <person name="Gujja S."/>
            <person name="Heilman E."/>
            <person name="Heiman D."/>
            <person name="Howarth C."/>
            <person name="Mehta T."/>
            <person name="Neiman D."/>
            <person name="Pearson M."/>
            <person name="Roberts A."/>
            <person name="Saif S."/>
            <person name="Shea T."/>
            <person name="Shenoy N."/>
            <person name="Sisk P."/>
            <person name="Stolte C."/>
            <person name="Sykes S."/>
            <person name="White J."/>
            <person name="Yandava C."/>
            <person name="Haas B."/>
            <person name="Nusbaum C."/>
            <person name="Birren B."/>
        </authorList>
    </citation>
    <scope>NUCLEOTIDE SEQUENCE [LARGE SCALE GENOMIC DNA]</scope>
    <source>
        <strain evidence="14">ATCC 50818</strain>
    </source>
</reference>
<dbReference type="InParanoid" id="F2TVW3"/>
<dbReference type="FunCoup" id="F2TVW3">
    <property type="interactions" value="55"/>
</dbReference>
<evidence type="ECO:0000256" key="1">
    <source>
        <dbReference type="ARBA" id="ARBA00004120"/>
    </source>
</evidence>
<dbReference type="KEGG" id="sre:PTSG_00230"/>
<evidence type="ECO:0000256" key="2">
    <source>
        <dbReference type="ARBA" id="ARBA00006270"/>
    </source>
</evidence>
<dbReference type="AlphaFoldDB" id="F2TVW3"/>
<dbReference type="PANTHER" id="PTHR14983">
    <property type="entry name" value="CILIOGENESIS AND PLANAR POLARITY EFFECTOR 2"/>
    <property type="match status" value="1"/>
</dbReference>
<protein>
    <recommendedName>
        <fullName evidence="3">Ciliogenesis and planar polarity effector 2</fullName>
    </recommendedName>
    <alternativeName>
        <fullName evidence="13">REM2- and Rab-like small GTPase 1</fullName>
    </alternativeName>
</protein>
<keyword evidence="9" id="KW-0969">Cilium</keyword>
<evidence type="ECO:0000256" key="8">
    <source>
        <dbReference type="ARBA" id="ARBA00022927"/>
    </source>
</evidence>
<evidence type="ECO:0000256" key="6">
    <source>
        <dbReference type="ARBA" id="ARBA00022490"/>
    </source>
</evidence>
<accession>F2TVW3</accession>
<name>F2TVW3_SALR5</name>
<evidence type="ECO:0000313" key="14">
    <source>
        <dbReference type="EMBL" id="EGD72209.1"/>
    </source>
</evidence>
<dbReference type="RefSeq" id="XP_004998780.1">
    <property type="nucleotide sequence ID" value="XM_004998723.1"/>
</dbReference>
<dbReference type="eggNOG" id="KOG0395">
    <property type="taxonomic scope" value="Eukaryota"/>
</dbReference>
<dbReference type="InterPro" id="IPR027417">
    <property type="entry name" value="P-loop_NTPase"/>
</dbReference>
<keyword evidence="10" id="KW-0342">GTP-binding</keyword>
<dbReference type="GeneID" id="16067506"/>
<keyword evidence="8" id="KW-0653">Protein transport</keyword>
<sequence>MSEVLRVVDREWHQSQEASRLLASIEQQVQGGGLLLEGNFPQFDLFGVKVLLQGGSSSGKSTLFNILAAPDTERSVAAAETKGMQMARITWAAKLTNTGDVALFSIGVWDAGHRTWHEYDHIKEECERDTAVRAIVFSLKDKASWATAKQMADALPADARFFFVGTSYDLAPEHLEVAVDEVQQWSDAMGVAFCLTPAGQRSEHIRIRRRFLNLVCDTALRSE</sequence>
<dbReference type="Pfam" id="PF00071">
    <property type="entry name" value="Ras"/>
    <property type="match status" value="1"/>
</dbReference>
<dbReference type="GO" id="GO:0015031">
    <property type="term" value="P:protein transport"/>
    <property type="evidence" value="ECO:0007669"/>
    <property type="project" value="UniProtKB-KW"/>
</dbReference>
<evidence type="ECO:0000256" key="4">
    <source>
        <dbReference type="ARBA" id="ARBA00022448"/>
    </source>
</evidence>
<dbReference type="GO" id="GO:0003924">
    <property type="term" value="F:GTPase activity"/>
    <property type="evidence" value="ECO:0007669"/>
    <property type="project" value="InterPro"/>
</dbReference>
<evidence type="ECO:0000256" key="9">
    <source>
        <dbReference type="ARBA" id="ARBA00023069"/>
    </source>
</evidence>
<evidence type="ECO:0000256" key="5">
    <source>
        <dbReference type="ARBA" id="ARBA00022483"/>
    </source>
</evidence>
<keyword evidence="5" id="KW-0268">Exocytosis</keyword>
<keyword evidence="15" id="KW-1185">Reference proteome</keyword>
<dbReference type="InterPro" id="IPR001806">
    <property type="entry name" value="Small_GTPase"/>
</dbReference>
<keyword evidence="11" id="KW-0206">Cytoskeleton</keyword>
<evidence type="ECO:0000256" key="12">
    <source>
        <dbReference type="ARBA" id="ARBA00023273"/>
    </source>
</evidence>
<evidence type="ECO:0000256" key="10">
    <source>
        <dbReference type="ARBA" id="ARBA00023134"/>
    </source>
</evidence>
<dbReference type="PANTHER" id="PTHR14983:SF1">
    <property type="entry name" value="CILIOGENESIS AND PLANAR POLARITY EFFECTOR 2"/>
    <property type="match status" value="1"/>
</dbReference>
<dbReference type="STRING" id="946362.F2TVW3"/>
<keyword evidence="4" id="KW-0813">Transport</keyword>
<dbReference type="Proteomes" id="UP000007799">
    <property type="component" value="Unassembled WGS sequence"/>
</dbReference>
<organism evidence="15">
    <name type="scientific">Salpingoeca rosetta (strain ATCC 50818 / BSB-021)</name>
    <dbReference type="NCBI Taxonomy" id="946362"/>
    <lineage>
        <taxon>Eukaryota</taxon>
        <taxon>Choanoflagellata</taxon>
        <taxon>Craspedida</taxon>
        <taxon>Salpingoecidae</taxon>
        <taxon>Salpingoeca</taxon>
    </lineage>
</organism>
<comment type="subcellular location">
    <subcellularLocation>
        <location evidence="1">Cytoplasm</location>
        <location evidence="1">Cytoskeleton</location>
        <location evidence="1">Cilium basal body</location>
    </subcellularLocation>
</comment>
<evidence type="ECO:0000313" key="15">
    <source>
        <dbReference type="Proteomes" id="UP000007799"/>
    </source>
</evidence>
<dbReference type="GO" id="GO:0006887">
    <property type="term" value="P:exocytosis"/>
    <property type="evidence" value="ECO:0007669"/>
    <property type="project" value="UniProtKB-KW"/>
</dbReference>
<keyword evidence="12" id="KW-0966">Cell projection</keyword>
<comment type="similarity">
    <text evidence="2">Belongs to the small GTPase superfamily. Rab family.</text>
</comment>
<keyword evidence="7" id="KW-0970">Cilium biogenesis/degradation</keyword>
<evidence type="ECO:0000256" key="3">
    <source>
        <dbReference type="ARBA" id="ARBA00021423"/>
    </source>
</evidence>
<dbReference type="EMBL" id="GL832955">
    <property type="protein sequence ID" value="EGD72209.1"/>
    <property type="molecule type" value="Genomic_DNA"/>
</dbReference>